<dbReference type="Proteomes" id="UP000326921">
    <property type="component" value="Chromosome"/>
</dbReference>
<dbReference type="EMBL" id="CP045652">
    <property type="protein sequence ID" value="QGA26324.1"/>
    <property type="molecule type" value="Genomic_DNA"/>
</dbReference>
<dbReference type="InterPro" id="IPR001789">
    <property type="entry name" value="Sig_transdc_resp-reg_receiver"/>
</dbReference>
<dbReference type="InterPro" id="IPR046947">
    <property type="entry name" value="LytR-like"/>
</dbReference>
<dbReference type="InterPro" id="IPR007492">
    <property type="entry name" value="LytTR_DNA-bd_dom"/>
</dbReference>
<reference evidence="4 5" key="1">
    <citation type="submission" date="2019-10" db="EMBL/GenBank/DDBJ databases">
        <authorList>
            <person name="Dong K."/>
        </authorList>
    </citation>
    <scope>NUCLEOTIDE SEQUENCE [LARGE SCALE GENOMIC DNA]</scope>
    <source>
        <strain evidence="5">dk4302</strain>
    </source>
</reference>
<evidence type="ECO:0000259" key="3">
    <source>
        <dbReference type="PROSITE" id="PS50930"/>
    </source>
</evidence>
<dbReference type="SUPFAM" id="SSF52172">
    <property type="entry name" value="CheY-like"/>
    <property type="match status" value="1"/>
</dbReference>
<keyword evidence="5" id="KW-1185">Reference proteome</keyword>
<dbReference type="SMART" id="SM00850">
    <property type="entry name" value="LytTR"/>
    <property type="match status" value="1"/>
</dbReference>
<dbReference type="Gene3D" id="2.40.50.1020">
    <property type="entry name" value="LytTr DNA-binding domain"/>
    <property type="match status" value="1"/>
</dbReference>
<gene>
    <name evidence="4" type="ORF">GFH32_08280</name>
</gene>
<dbReference type="PROSITE" id="PS50930">
    <property type="entry name" value="HTH_LYTTR"/>
    <property type="match status" value="1"/>
</dbReference>
<feature type="modified residue" description="4-aspartylphosphate" evidence="1">
    <location>
        <position position="54"/>
    </location>
</feature>
<name>A0A5Q0QAN7_9SPHI</name>
<proteinExistence type="predicted"/>
<accession>A0A5Q0QAN7</accession>
<feature type="domain" description="HTH LytTR-type" evidence="3">
    <location>
        <begin position="143"/>
        <end position="244"/>
    </location>
</feature>
<dbReference type="AlphaFoldDB" id="A0A5Q0QAN7"/>
<dbReference type="PANTHER" id="PTHR37299">
    <property type="entry name" value="TRANSCRIPTIONAL REGULATOR-RELATED"/>
    <property type="match status" value="1"/>
</dbReference>
<dbReference type="GO" id="GO:0000156">
    <property type="term" value="F:phosphorelay response regulator activity"/>
    <property type="evidence" value="ECO:0007669"/>
    <property type="project" value="InterPro"/>
</dbReference>
<evidence type="ECO:0000313" key="4">
    <source>
        <dbReference type="EMBL" id="QGA26324.1"/>
    </source>
</evidence>
<sequence>MLKIYVLEDEENILRYIQTILDEIPYVDLVGTSASIKKAQIEIPKVMPDLILSDIQLKDGISLELLSKLNLDTNIIFITAFNQYAMEALNLGAIGYLTKPIDPKLLLEKIEQCYKKTSDFKFNQLQLKIAENHLKHPAIPKKIALRTFEFTQIVNVEDILYCYSDKGYTTFNLKDGVSLMVSKVIKHFEAMLPPDQFIRCHQSYLINSHFIHKYYKDGQLEMKDGKKVPVSNRKRDAIMQFIERLT</sequence>
<dbReference type="InterPro" id="IPR011006">
    <property type="entry name" value="CheY-like_superfamily"/>
</dbReference>
<organism evidence="4 5">
    <name type="scientific">Sphingobacterium zhuxiongii</name>
    <dbReference type="NCBI Taxonomy" id="2662364"/>
    <lineage>
        <taxon>Bacteria</taxon>
        <taxon>Pseudomonadati</taxon>
        <taxon>Bacteroidota</taxon>
        <taxon>Sphingobacteriia</taxon>
        <taxon>Sphingobacteriales</taxon>
        <taxon>Sphingobacteriaceae</taxon>
        <taxon>Sphingobacterium</taxon>
    </lineage>
</organism>
<evidence type="ECO:0000256" key="1">
    <source>
        <dbReference type="PROSITE-ProRule" id="PRU00169"/>
    </source>
</evidence>
<evidence type="ECO:0000313" key="5">
    <source>
        <dbReference type="Proteomes" id="UP000326921"/>
    </source>
</evidence>
<protein>
    <submittedName>
        <fullName evidence="4">Response regulator</fullName>
    </submittedName>
</protein>
<dbReference type="GO" id="GO:0003677">
    <property type="term" value="F:DNA binding"/>
    <property type="evidence" value="ECO:0007669"/>
    <property type="project" value="InterPro"/>
</dbReference>
<keyword evidence="1" id="KW-0597">Phosphoprotein</keyword>
<dbReference type="SMART" id="SM00448">
    <property type="entry name" value="REC"/>
    <property type="match status" value="1"/>
</dbReference>
<dbReference type="PROSITE" id="PS50110">
    <property type="entry name" value="RESPONSE_REGULATORY"/>
    <property type="match status" value="1"/>
</dbReference>
<dbReference type="KEGG" id="sphe:GFH32_08280"/>
<dbReference type="Pfam" id="PF00072">
    <property type="entry name" value="Response_reg"/>
    <property type="match status" value="1"/>
</dbReference>
<dbReference type="Pfam" id="PF04397">
    <property type="entry name" value="LytTR"/>
    <property type="match status" value="1"/>
</dbReference>
<dbReference type="PANTHER" id="PTHR37299:SF1">
    <property type="entry name" value="STAGE 0 SPORULATION PROTEIN A HOMOLOG"/>
    <property type="match status" value="1"/>
</dbReference>
<feature type="domain" description="Response regulatory" evidence="2">
    <location>
        <begin position="3"/>
        <end position="114"/>
    </location>
</feature>
<evidence type="ECO:0000259" key="2">
    <source>
        <dbReference type="PROSITE" id="PS50110"/>
    </source>
</evidence>
<dbReference type="Gene3D" id="3.40.50.2300">
    <property type="match status" value="1"/>
</dbReference>
<dbReference type="RefSeq" id="WP_153511064.1">
    <property type="nucleotide sequence ID" value="NZ_CP045652.1"/>
</dbReference>